<dbReference type="OMA" id="IVHTYMS"/>
<reference evidence="3" key="3">
    <citation type="journal article" date="2021" name="Int. J. Parasitol.">
        <title>Comparative analysis of gene expression between Babesia bovis blood stages and kinetes allowed by improved genome annotation.</title>
        <authorList>
            <person name="Ueti M.W."/>
            <person name="Johnson W.C."/>
            <person name="Kappmeyer L.S."/>
            <person name="Herndon D.R."/>
            <person name="Mousel M.R."/>
            <person name="Reif K.E."/>
            <person name="Taus N.S."/>
            <person name="Ifeonu O.O."/>
            <person name="Silva J.C."/>
            <person name="Suarez C.E."/>
            <person name="Brayton K.A."/>
        </authorList>
    </citation>
    <scope>NUCLEOTIDE SEQUENCE [LARGE SCALE GENOMIC DNA]</scope>
</reference>
<keyword evidence="1" id="KW-0732">Signal</keyword>
<proteinExistence type="predicted"/>
<dbReference type="EMBL" id="AAXT01000004">
    <property type="protein sequence ID" value="EDO05928.1"/>
    <property type="molecule type" value="Genomic_DNA"/>
</dbReference>
<dbReference type="RefSeq" id="XP_001609496.1">
    <property type="nucleotide sequence ID" value="XM_001609446.1"/>
</dbReference>
<comment type="caution">
    <text evidence="2">The sequence shown here is derived from an EMBL/GenBank/DDBJ whole genome shotgun (WGS) entry which is preliminary data.</text>
</comment>
<protein>
    <submittedName>
        <fullName evidence="2">Uncharacterized protein</fullName>
    </submittedName>
</protein>
<dbReference type="eggNOG" id="ENOG502QWVW">
    <property type="taxonomic scope" value="Eukaryota"/>
</dbReference>
<dbReference type="GeneID" id="5477715"/>
<feature type="chain" id="PRO_5002707012" evidence="1">
    <location>
        <begin position="24"/>
        <end position="416"/>
    </location>
</feature>
<feature type="signal peptide" evidence="1">
    <location>
        <begin position="1"/>
        <end position="23"/>
    </location>
</feature>
<evidence type="ECO:0000256" key="1">
    <source>
        <dbReference type="SAM" id="SignalP"/>
    </source>
</evidence>
<evidence type="ECO:0000313" key="2">
    <source>
        <dbReference type="EMBL" id="EDO05928.1"/>
    </source>
</evidence>
<dbReference type="AlphaFoldDB" id="A7AVV2"/>
<dbReference type="KEGG" id="bbo:BBOV_IV003320"/>
<organism evidence="2 3">
    <name type="scientific">Babesia bovis</name>
    <dbReference type="NCBI Taxonomy" id="5865"/>
    <lineage>
        <taxon>Eukaryota</taxon>
        <taxon>Sar</taxon>
        <taxon>Alveolata</taxon>
        <taxon>Apicomplexa</taxon>
        <taxon>Aconoidasida</taxon>
        <taxon>Piroplasmida</taxon>
        <taxon>Babesiidae</taxon>
        <taxon>Babesia</taxon>
    </lineage>
</organism>
<reference evidence="2 3" key="1">
    <citation type="journal article" date="2007" name="PLoS Pathog.">
        <title>Genome sequence of Babesia bovis and comparative analysis of apicomplexan hemoprotozoa.</title>
        <authorList>
            <person name="Brayton K.A."/>
            <person name="Lau A.O.T."/>
            <person name="Herndon D.R."/>
            <person name="Hannick L."/>
            <person name="Kappmeyer L.S."/>
            <person name="Berens S.J."/>
            <person name="Bidwell S.L."/>
            <person name="Brown W.C."/>
            <person name="Crabtree J."/>
            <person name="Fadrosh D."/>
            <person name="Feldblum T."/>
            <person name="Forberger H.A."/>
            <person name="Haas B.J."/>
            <person name="Howell J.M."/>
            <person name="Khouri H."/>
            <person name="Koo H."/>
            <person name="Mann D.J."/>
            <person name="Norimine J."/>
            <person name="Paulsen I.T."/>
            <person name="Radune D."/>
            <person name="Ren Q."/>
            <person name="Smith R.K. Jr."/>
            <person name="Suarez C.E."/>
            <person name="White O."/>
            <person name="Wortman J.R."/>
            <person name="Knowles D.P. Jr."/>
            <person name="McElwain T.F."/>
            <person name="Nene V.M."/>
        </authorList>
    </citation>
    <scope>NUCLEOTIDE SEQUENCE [LARGE SCALE GENOMIC DNA]</scope>
    <source>
        <strain evidence="2">T2Bo</strain>
    </source>
</reference>
<dbReference type="InParanoid" id="A7AVV2"/>
<evidence type="ECO:0000313" key="3">
    <source>
        <dbReference type="Proteomes" id="UP000002173"/>
    </source>
</evidence>
<dbReference type="VEuPathDB" id="PiroplasmaDB:BBOV_IV003320"/>
<gene>
    <name evidence="2" type="ORF">BBOV_IV003320</name>
</gene>
<reference evidence="3" key="2">
    <citation type="journal article" date="2020" name="Data Brief">
        <title>Transcriptome dataset of Babesia bovis life stages within vertebrate and invertebrate hosts.</title>
        <authorList>
            <person name="Ueti M.W."/>
            <person name="Johnson W.C."/>
            <person name="Kappmeyer L.S."/>
            <person name="Herndon D.R."/>
            <person name="Mousel M.R."/>
            <person name="Reif K.E."/>
            <person name="Taus N.S."/>
            <person name="Ifeonu O.O."/>
            <person name="Silva J.C."/>
            <person name="Suarez C.E."/>
            <person name="Brayton K.A."/>
        </authorList>
    </citation>
    <scope>NUCLEOTIDE SEQUENCE [LARGE SCALE GENOMIC DNA]</scope>
</reference>
<dbReference type="Proteomes" id="UP000002173">
    <property type="component" value="Unassembled WGS sequence"/>
</dbReference>
<keyword evidence="3" id="KW-1185">Reference proteome</keyword>
<sequence length="416" mass="44877">MVKALFVVANLALLRHMLVGVVADPIDGEIPDTIVEDIEAVITVDDGDDLANVSGDKVTADPNEYIRDLRNALGGKGAIDPEKVYTAQAMLPVGEVLVLATASGCSLLNDPDGEVTGKVEALEFNFRVSELEECSKVTESLISALQSQIAAEWSNLGGTSLPEEVASSTTLREIGMRTNGKSSAKDDDMNMSLTVQDMANAFLIANLEIKFIPTTAEGVAVMHFHIADNTSAKEISEMMSNIDMEKLKALNEAFKVANDKIANASPEELKQMEDELKAFYERNGDNVLNQDDESKSILEELSTEGMTGIECASLSLEDCASISKCSVVKLNGKETCSVSPKTVFLLMETGCGLQSKAGLMSIVRDFVSNGLMSEATHQTLRQSFDLGQICNSIVHTYMSADIAETQHHESKPGFEF</sequence>
<accession>A7AVV2</accession>
<name>A7AVV2_BABBO</name>